<dbReference type="Gramene" id="OMO96601">
    <property type="protein sequence ID" value="OMO96601"/>
    <property type="gene ID" value="CCACVL1_04876"/>
</dbReference>
<evidence type="ECO:0000313" key="1">
    <source>
        <dbReference type="EMBL" id="OMO96601.1"/>
    </source>
</evidence>
<proteinExistence type="predicted"/>
<name>A0A1R3JP83_COCAP</name>
<dbReference type="EMBL" id="AWWV01007407">
    <property type="protein sequence ID" value="OMO96601.1"/>
    <property type="molecule type" value="Genomic_DNA"/>
</dbReference>
<protein>
    <submittedName>
        <fullName evidence="1">Uncharacterized protein</fullName>
    </submittedName>
</protein>
<accession>A0A1R3JP83</accession>
<evidence type="ECO:0000313" key="2">
    <source>
        <dbReference type="Proteomes" id="UP000188268"/>
    </source>
</evidence>
<gene>
    <name evidence="1" type="ORF">CCACVL1_04876</name>
</gene>
<keyword evidence="2" id="KW-1185">Reference proteome</keyword>
<dbReference type="Proteomes" id="UP000188268">
    <property type="component" value="Unassembled WGS sequence"/>
</dbReference>
<comment type="caution">
    <text evidence="1">The sequence shown here is derived from an EMBL/GenBank/DDBJ whole genome shotgun (WGS) entry which is preliminary data.</text>
</comment>
<organism evidence="1 2">
    <name type="scientific">Corchorus capsularis</name>
    <name type="common">Jute</name>
    <dbReference type="NCBI Taxonomy" id="210143"/>
    <lineage>
        <taxon>Eukaryota</taxon>
        <taxon>Viridiplantae</taxon>
        <taxon>Streptophyta</taxon>
        <taxon>Embryophyta</taxon>
        <taxon>Tracheophyta</taxon>
        <taxon>Spermatophyta</taxon>
        <taxon>Magnoliopsida</taxon>
        <taxon>eudicotyledons</taxon>
        <taxon>Gunneridae</taxon>
        <taxon>Pentapetalae</taxon>
        <taxon>rosids</taxon>
        <taxon>malvids</taxon>
        <taxon>Malvales</taxon>
        <taxon>Malvaceae</taxon>
        <taxon>Grewioideae</taxon>
        <taxon>Apeibeae</taxon>
        <taxon>Corchorus</taxon>
    </lineage>
</organism>
<reference evidence="1 2" key="1">
    <citation type="submission" date="2013-09" db="EMBL/GenBank/DDBJ databases">
        <title>Corchorus capsularis genome sequencing.</title>
        <authorList>
            <person name="Alam M."/>
            <person name="Haque M.S."/>
            <person name="Islam M.S."/>
            <person name="Emdad E.M."/>
            <person name="Islam M.M."/>
            <person name="Ahmed B."/>
            <person name="Halim A."/>
            <person name="Hossen Q.M.M."/>
            <person name="Hossain M.Z."/>
            <person name="Ahmed R."/>
            <person name="Khan M.M."/>
            <person name="Islam R."/>
            <person name="Rashid M.M."/>
            <person name="Khan S.A."/>
            <person name="Rahman M.S."/>
            <person name="Alam M."/>
        </authorList>
    </citation>
    <scope>NUCLEOTIDE SEQUENCE [LARGE SCALE GENOMIC DNA]</scope>
    <source>
        <strain evidence="2">cv. CVL-1</strain>
        <tissue evidence="1">Whole seedling</tissue>
    </source>
</reference>
<dbReference type="AlphaFoldDB" id="A0A1R3JP83"/>
<sequence length="26" mass="2692">VLLGQKGLIDGRACANSDHGTTTNSY</sequence>
<feature type="non-terminal residue" evidence="1">
    <location>
        <position position="1"/>
    </location>
</feature>